<sequence>MSKIISVNAGSSSLKFQLFEMPTEEVLTSGIIEKIGFEDAIFTIKVNGEKVKKVLPILDHTKAVALLLEALVEHKIVNSLDEITGAGHRAVHGGEIFTESVAVNDEVVEKFSSLNDLAPLHNPAGLIGYNAFKENLPNCKHVFVFDTAFHSTMPRESYMYALPRKYYDEYKVRRYGFHGTSHMYVSQRCAEVMGKDIKDTKIITCHLGNGASITAVDGGKSINTSMGFTPLAGVMMGTRCGDIDPAIVTYLMKKTGMTPDEMDNVMNKQSGMLGVSGISSDARDIEDGYMAGNDDAVLTTEMYVNRVINVVGGYYAQMGGADAIVFTGGIGENDTNIRKLVCNRLKAAFGVVIDEELNAKSRGKEVLLSKPESKVQVWLLPTNEELMIARDTYRLIEA</sequence>
<gene>
    <name evidence="6" type="primary">ackA</name>
    <name evidence="8" type="ORF">DWZ83_02000</name>
</gene>
<dbReference type="GO" id="GO:0005737">
    <property type="term" value="C:cytoplasm"/>
    <property type="evidence" value="ECO:0007669"/>
    <property type="project" value="UniProtKB-SubCell"/>
</dbReference>
<comment type="function">
    <text evidence="6">Catalyzes the formation of acetyl phosphate from acetate and ATP. Can also catalyze the reverse reaction.</text>
</comment>
<dbReference type="GO" id="GO:0006085">
    <property type="term" value="P:acetyl-CoA biosynthetic process"/>
    <property type="evidence" value="ECO:0007669"/>
    <property type="project" value="UniProtKB-UniRule"/>
</dbReference>
<evidence type="ECO:0000256" key="5">
    <source>
        <dbReference type="ARBA" id="ARBA00022840"/>
    </source>
</evidence>
<feature type="site" description="Transition state stabilizer" evidence="6">
    <location>
        <position position="239"/>
    </location>
</feature>
<dbReference type="PRINTS" id="PR00471">
    <property type="entry name" value="ACETATEKNASE"/>
</dbReference>
<keyword evidence="6" id="KW-0479">Metal-binding</keyword>
<dbReference type="RefSeq" id="WP_118365278.1">
    <property type="nucleotide sequence ID" value="NZ_CAJKGD010000002.1"/>
</dbReference>
<dbReference type="Proteomes" id="UP000284868">
    <property type="component" value="Unassembled WGS sequence"/>
</dbReference>
<dbReference type="InterPro" id="IPR023865">
    <property type="entry name" value="Aliphatic_acid_kinase_CS"/>
</dbReference>
<evidence type="ECO:0000256" key="4">
    <source>
        <dbReference type="ARBA" id="ARBA00022777"/>
    </source>
</evidence>
<keyword evidence="2 6" id="KW-0808">Transferase</keyword>
<dbReference type="PROSITE" id="PS01075">
    <property type="entry name" value="ACETATE_KINASE_1"/>
    <property type="match status" value="1"/>
</dbReference>
<dbReference type="EMBL" id="QRPK01000005">
    <property type="protein sequence ID" value="RHM14974.1"/>
    <property type="molecule type" value="Genomic_DNA"/>
</dbReference>
<feature type="binding site" evidence="6">
    <location>
        <position position="89"/>
    </location>
    <ligand>
        <name>substrate</name>
    </ligand>
</feature>
<dbReference type="PIRSF" id="PIRSF000722">
    <property type="entry name" value="Acetate_prop_kin"/>
    <property type="match status" value="1"/>
</dbReference>
<dbReference type="NCBIfam" id="TIGR00016">
    <property type="entry name" value="ackA"/>
    <property type="match status" value="1"/>
</dbReference>
<reference evidence="8 9" key="1">
    <citation type="submission" date="2018-08" db="EMBL/GenBank/DDBJ databases">
        <title>A genome reference for cultivated species of the human gut microbiota.</title>
        <authorList>
            <person name="Zou Y."/>
            <person name="Xue W."/>
            <person name="Luo G."/>
        </authorList>
    </citation>
    <scope>NUCLEOTIDE SEQUENCE [LARGE SCALE GENOMIC DNA]</scope>
    <source>
        <strain evidence="8 9">AF35-6BH</strain>
    </source>
</reference>
<feature type="active site" description="Proton donor/acceptor" evidence="6">
    <location>
        <position position="146"/>
    </location>
</feature>
<dbReference type="GO" id="GO:0006083">
    <property type="term" value="P:acetate metabolic process"/>
    <property type="evidence" value="ECO:0007669"/>
    <property type="project" value="TreeGrafter"/>
</dbReference>
<evidence type="ECO:0000313" key="9">
    <source>
        <dbReference type="Proteomes" id="UP000284868"/>
    </source>
</evidence>
<organism evidence="8 9">
    <name type="scientific">Amedibacillus dolichus</name>
    <dbReference type="NCBI Taxonomy" id="31971"/>
    <lineage>
        <taxon>Bacteria</taxon>
        <taxon>Bacillati</taxon>
        <taxon>Bacillota</taxon>
        <taxon>Erysipelotrichia</taxon>
        <taxon>Erysipelotrichales</taxon>
        <taxon>Erysipelotrichaceae</taxon>
        <taxon>Amedibacillus</taxon>
    </lineage>
</organism>
<evidence type="ECO:0000256" key="3">
    <source>
        <dbReference type="ARBA" id="ARBA00022741"/>
    </source>
</evidence>
<comment type="pathway">
    <text evidence="6">Metabolic intermediate biosynthesis; acetyl-CoA biosynthesis; acetyl-CoA from acetate: step 1/2.</text>
</comment>
<evidence type="ECO:0000256" key="7">
    <source>
        <dbReference type="RuleBase" id="RU003835"/>
    </source>
</evidence>
<keyword evidence="3 6" id="KW-0547">Nucleotide-binding</keyword>
<proteinExistence type="inferred from homology"/>
<evidence type="ECO:0000256" key="6">
    <source>
        <dbReference type="HAMAP-Rule" id="MF_00020"/>
    </source>
</evidence>
<dbReference type="GO" id="GO:0000287">
    <property type="term" value="F:magnesium ion binding"/>
    <property type="evidence" value="ECO:0007669"/>
    <property type="project" value="UniProtKB-UniRule"/>
</dbReference>
<feature type="binding site" evidence="6">
    <location>
        <begin position="206"/>
        <end position="210"/>
    </location>
    <ligand>
        <name>ATP</name>
        <dbReference type="ChEBI" id="CHEBI:30616"/>
    </ligand>
</feature>
<accession>A0A415PQI8</accession>
<dbReference type="EC" id="2.7.2.1" evidence="6"/>
<name>A0A415PQI8_9FIRM</name>
<feature type="binding site" evidence="6">
    <location>
        <begin position="329"/>
        <end position="333"/>
    </location>
    <ligand>
        <name>ATP</name>
        <dbReference type="ChEBI" id="CHEBI:30616"/>
    </ligand>
</feature>
<dbReference type="HAMAP" id="MF_00020">
    <property type="entry name" value="Acetate_kinase"/>
    <property type="match status" value="1"/>
</dbReference>
<keyword evidence="4 6" id="KW-0418">Kinase</keyword>
<dbReference type="SUPFAM" id="SSF53067">
    <property type="entry name" value="Actin-like ATPase domain"/>
    <property type="match status" value="2"/>
</dbReference>
<evidence type="ECO:0000256" key="1">
    <source>
        <dbReference type="ARBA" id="ARBA00008748"/>
    </source>
</evidence>
<feature type="binding site" evidence="6">
    <location>
        <begin position="281"/>
        <end position="283"/>
    </location>
    <ligand>
        <name>ATP</name>
        <dbReference type="ChEBI" id="CHEBI:30616"/>
    </ligand>
</feature>
<protein>
    <recommendedName>
        <fullName evidence="6">Acetate kinase</fullName>
        <ecNumber evidence="6">2.7.2.1</ecNumber>
    </recommendedName>
    <alternativeName>
        <fullName evidence="6">Acetokinase</fullName>
    </alternativeName>
</protein>
<feature type="binding site" evidence="6">
    <location>
        <position position="384"/>
    </location>
    <ligand>
        <name>Mg(2+)</name>
        <dbReference type="ChEBI" id="CHEBI:18420"/>
    </ligand>
</feature>
<comment type="cofactor">
    <cofactor evidence="6">
        <name>Mg(2+)</name>
        <dbReference type="ChEBI" id="CHEBI:18420"/>
    </cofactor>
    <cofactor evidence="6">
        <name>Mn(2+)</name>
        <dbReference type="ChEBI" id="CHEBI:29035"/>
    </cofactor>
    <text evidence="6">Mg(2+). Can also accept Mn(2+).</text>
</comment>
<feature type="binding site" evidence="6">
    <location>
        <position position="15"/>
    </location>
    <ligand>
        <name>ATP</name>
        <dbReference type="ChEBI" id="CHEBI:30616"/>
    </ligand>
</feature>
<dbReference type="CDD" id="cd24010">
    <property type="entry name" value="ASKHA_NBD_AcK_PK"/>
    <property type="match status" value="1"/>
</dbReference>
<dbReference type="UniPathway" id="UPA00340">
    <property type="reaction ID" value="UER00458"/>
</dbReference>
<dbReference type="PROSITE" id="PS01076">
    <property type="entry name" value="ACETATE_KINASE_2"/>
    <property type="match status" value="1"/>
</dbReference>
<comment type="subunit">
    <text evidence="6">Homodimer.</text>
</comment>
<feature type="binding site" evidence="6">
    <location>
        <position position="8"/>
    </location>
    <ligand>
        <name>Mg(2+)</name>
        <dbReference type="ChEBI" id="CHEBI:18420"/>
    </ligand>
</feature>
<comment type="caution">
    <text evidence="8">The sequence shown here is derived from an EMBL/GenBank/DDBJ whole genome shotgun (WGS) entry which is preliminary data.</text>
</comment>
<feature type="site" description="Transition state stabilizer" evidence="6">
    <location>
        <position position="178"/>
    </location>
</feature>
<comment type="catalytic activity">
    <reaction evidence="6">
        <text>acetate + ATP = acetyl phosphate + ADP</text>
        <dbReference type="Rhea" id="RHEA:11352"/>
        <dbReference type="ChEBI" id="CHEBI:22191"/>
        <dbReference type="ChEBI" id="CHEBI:30089"/>
        <dbReference type="ChEBI" id="CHEBI:30616"/>
        <dbReference type="ChEBI" id="CHEBI:456216"/>
        <dbReference type="EC" id="2.7.2.1"/>
    </reaction>
</comment>
<keyword evidence="5 6" id="KW-0067">ATP-binding</keyword>
<dbReference type="AlphaFoldDB" id="A0A415PQI8"/>
<keyword evidence="9" id="KW-1185">Reference proteome</keyword>
<dbReference type="Gene3D" id="3.30.420.40">
    <property type="match status" value="2"/>
</dbReference>
<evidence type="ECO:0000313" key="8">
    <source>
        <dbReference type="EMBL" id="RHM14974.1"/>
    </source>
</evidence>
<dbReference type="InterPro" id="IPR004372">
    <property type="entry name" value="Ac/propionate_kinase"/>
</dbReference>
<dbReference type="GO" id="GO:0008776">
    <property type="term" value="F:acetate kinase activity"/>
    <property type="evidence" value="ECO:0007669"/>
    <property type="project" value="UniProtKB-UniRule"/>
</dbReference>
<dbReference type="PANTHER" id="PTHR21060">
    <property type="entry name" value="ACETATE KINASE"/>
    <property type="match status" value="1"/>
</dbReference>
<dbReference type="InterPro" id="IPR043129">
    <property type="entry name" value="ATPase_NBD"/>
</dbReference>
<evidence type="ECO:0000256" key="2">
    <source>
        <dbReference type="ARBA" id="ARBA00022679"/>
    </source>
</evidence>
<comment type="subcellular location">
    <subcellularLocation>
        <location evidence="6">Cytoplasm</location>
    </subcellularLocation>
</comment>
<dbReference type="PANTHER" id="PTHR21060:SF15">
    <property type="entry name" value="ACETATE KINASE-RELATED"/>
    <property type="match status" value="1"/>
</dbReference>
<comment type="similarity">
    <text evidence="1 6 7">Belongs to the acetokinase family.</text>
</comment>
<keyword evidence="6" id="KW-0963">Cytoplasm</keyword>
<dbReference type="Pfam" id="PF00871">
    <property type="entry name" value="Acetate_kinase"/>
    <property type="match status" value="1"/>
</dbReference>
<keyword evidence="6" id="KW-0460">Magnesium</keyword>
<dbReference type="InterPro" id="IPR000890">
    <property type="entry name" value="Aliphatic_acid_kin_short-chain"/>
</dbReference>
<dbReference type="GO" id="GO:0005524">
    <property type="term" value="F:ATP binding"/>
    <property type="evidence" value="ECO:0007669"/>
    <property type="project" value="UniProtKB-KW"/>
</dbReference>
<dbReference type="OrthoDB" id="9802453at2"/>